<feature type="domain" description="PH" evidence="12">
    <location>
        <begin position="153"/>
        <end position="249"/>
    </location>
</feature>
<evidence type="ECO:0000256" key="10">
    <source>
        <dbReference type="SAM" id="Coils"/>
    </source>
</evidence>
<evidence type="ECO:0000256" key="8">
    <source>
        <dbReference type="ARBA" id="ARBA00072591"/>
    </source>
</evidence>
<dbReference type="AlphaFoldDB" id="A0A7L3YKU6"/>
<dbReference type="PANTHER" id="PTHR14338:SF8">
    <property type="entry name" value="ACTIN FILAMENT-ASSOCIATED PROTEIN 1"/>
    <property type="match status" value="1"/>
</dbReference>
<keyword evidence="5 10" id="KW-0175">Coiled coil</keyword>
<dbReference type="GO" id="GO:0001725">
    <property type="term" value="C:stress fiber"/>
    <property type="evidence" value="ECO:0007669"/>
    <property type="project" value="UniProtKB-SubCell"/>
</dbReference>
<dbReference type="SUPFAM" id="SSF50729">
    <property type="entry name" value="PH domain-like"/>
    <property type="match status" value="2"/>
</dbReference>
<dbReference type="InterPro" id="IPR030113">
    <property type="entry name" value="AFAP"/>
</dbReference>
<evidence type="ECO:0000256" key="2">
    <source>
        <dbReference type="ARBA" id="ARBA00022490"/>
    </source>
</evidence>
<evidence type="ECO:0000256" key="1">
    <source>
        <dbReference type="ARBA" id="ARBA00004529"/>
    </source>
</evidence>
<keyword evidence="4" id="KW-0677">Repeat</keyword>
<feature type="region of interest" description="Disordered" evidence="11">
    <location>
        <begin position="58"/>
        <end position="91"/>
    </location>
</feature>
<reference evidence="13 14" key="1">
    <citation type="submission" date="2019-09" db="EMBL/GenBank/DDBJ databases">
        <title>Bird 10,000 Genomes (B10K) Project - Family phase.</title>
        <authorList>
            <person name="Zhang G."/>
        </authorList>
    </citation>
    <scope>NUCLEOTIDE SEQUENCE [LARGE SCALE GENOMIC DNA]</scope>
    <source>
        <strain evidence="13">B10K-DU-006-09</strain>
        <tissue evidence="13">Muscle</tissue>
    </source>
</reference>
<evidence type="ECO:0000259" key="12">
    <source>
        <dbReference type="PROSITE" id="PS50003"/>
    </source>
</evidence>
<evidence type="ECO:0000256" key="7">
    <source>
        <dbReference type="ARBA" id="ARBA00023212"/>
    </source>
</evidence>
<accession>A0A7L3YKU6</accession>
<keyword evidence="3" id="KW-0597">Phosphoprotein</keyword>
<protein>
    <recommendedName>
        <fullName evidence="8">Actin filament-associated protein 1</fullName>
    </recommendedName>
    <alternativeName>
        <fullName evidence="9">110 kDa actin filament-associated protein</fullName>
    </alternativeName>
</protein>
<dbReference type="Gene3D" id="2.30.29.30">
    <property type="entry name" value="Pleckstrin-homology domain (PH domain)/Phosphotyrosine-binding domain (PTB)"/>
    <property type="match status" value="2"/>
</dbReference>
<comment type="subcellular location">
    <subcellularLocation>
        <location evidence="1">Cytoplasm</location>
        <location evidence="1">Cytoskeleton</location>
        <location evidence="1">Stress fiber</location>
    </subcellularLocation>
</comment>
<feature type="region of interest" description="Disordered" evidence="11">
    <location>
        <begin position="115"/>
        <end position="139"/>
    </location>
</feature>
<feature type="region of interest" description="Disordered" evidence="11">
    <location>
        <begin position="580"/>
        <end position="611"/>
    </location>
</feature>
<feature type="non-terminal residue" evidence="13">
    <location>
        <position position="802"/>
    </location>
</feature>
<dbReference type="PROSITE" id="PS50003">
    <property type="entry name" value="PH_DOMAIN"/>
    <property type="match status" value="2"/>
</dbReference>
<dbReference type="InterPro" id="IPR011993">
    <property type="entry name" value="PH-like_dom_sf"/>
</dbReference>
<feature type="coiled-coil region" evidence="10">
    <location>
        <begin position="630"/>
        <end position="715"/>
    </location>
</feature>
<dbReference type="GO" id="GO:0003779">
    <property type="term" value="F:actin binding"/>
    <property type="evidence" value="ECO:0007669"/>
    <property type="project" value="UniProtKB-KW"/>
</dbReference>
<dbReference type="CDD" id="cd13307">
    <property type="entry name" value="PH2_AFAP"/>
    <property type="match status" value="1"/>
</dbReference>
<dbReference type="EMBL" id="VZZT01000208">
    <property type="protein sequence ID" value="NXW01316.1"/>
    <property type="molecule type" value="Genomic_DNA"/>
</dbReference>
<comment type="caution">
    <text evidence="13">The sequence shown here is derived from an EMBL/GenBank/DDBJ whole genome shotgun (WGS) entry which is preliminary data.</text>
</comment>
<evidence type="ECO:0000256" key="11">
    <source>
        <dbReference type="SAM" id="MobiDB-lite"/>
    </source>
</evidence>
<feature type="domain" description="PH" evidence="12">
    <location>
        <begin position="347"/>
        <end position="441"/>
    </location>
</feature>
<evidence type="ECO:0000313" key="13">
    <source>
        <dbReference type="EMBL" id="NXW01316.1"/>
    </source>
</evidence>
<evidence type="ECO:0000256" key="6">
    <source>
        <dbReference type="ARBA" id="ARBA00023203"/>
    </source>
</evidence>
<evidence type="ECO:0000256" key="3">
    <source>
        <dbReference type="ARBA" id="ARBA00022553"/>
    </source>
</evidence>
<keyword evidence="7" id="KW-0206">Cytoskeleton</keyword>
<evidence type="ECO:0000256" key="5">
    <source>
        <dbReference type="ARBA" id="ARBA00023054"/>
    </source>
</evidence>
<dbReference type="Pfam" id="PF00169">
    <property type="entry name" value="PH"/>
    <property type="match status" value="2"/>
</dbReference>
<dbReference type="CDD" id="cd13306">
    <property type="entry name" value="PH1_AFAP"/>
    <property type="match status" value="1"/>
</dbReference>
<name>A0A7L3YKU6_FREGA</name>
<dbReference type="Proteomes" id="UP000563060">
    <property type="component" value="Unassembled WGS sequence"/>
</dbReference>
<dbReference type="GO" id="GO:0042169">
    <property type="term" value="F:SH2 domain binding"/>
    <property type="evidence" value="ECO:0007669"/>
    <property type="project" value="TreeGrafter"/>
</dbReference>
<dbReference type="FunFam" id="2.30.29.30:FF:000122">
    <property type="entry name" value="Actin filament associated protein 1"/>
    <property type="match status" value="1"/>
</dbReference>
<keyword evidence="6" id="KW-0009">Actin-binding</keyword>
<sequence>MEELIVELRLFLELLDHEYLTSTVREKKAVITNILLRIQSSKGFEIKEHVQKQEVANSLPAPPQMPLPEIPQQWLPPDNGPPPLPTSSLPEGYYEEAVPLSPGKAPEYITSNYDSDAMSSSYESYDEEEEDGKGKKMRHQWPSEEASMDLVKDAKICAFLLRKKRFGQWTKLLCVIKENKLLCYKSSKDQQPQMELLLNDCSITYIPKDSKKKKHELKISHQGADALVLAVQSKEQAEQWLKVIKDVCSNCTGAVDSDGPLSSSPVHKTELEKKLSSERPSSDGEGAVENGITTVCNGKEQVKRKKSSKSEAKGTVTKVTGKKITKIIGLGKKKPSTDEQTSSAEEDVPTCGYLNVLSNNRWRERWCRVKDNKLIFHKDRTDLKTHIVSIPLRGCEVIPGLDSKHPLTFRLLRNGQEVAVLEASSSEDMGRWIGILLAETGSSTDPGALHYDYIDVEMTASVIQAAKQTFCFMNRRVISTNPYRGSTANGYACPSGMALHYDDVPCINGSVRIEFAQNKWFARVESFLPRNGFLNIVNARVLNNLETVMPPEMGSSSPCYAVVAGVAPAEQAALRDDISGGSAFKGKKPPATANGVTGKGRTLNSQPKKSESVSCVKRTASNAEQYKYGKNRVEADAKRLQSKEEELLKRKEALRNRLAQLRKERKDLRAAIEVNAGRKSQVILEDKLKKLEEECKQKEAERVNLELELTEVKESLKKALAGGITLGLAIEPKSGTSSPQSPIFKHRTLENSPISSCDTSDTECSIPVNSAAALKRPPSSNNSPCRGHVLRKAKVRRLTSSF</sequence>
<dbReference type="PANTHER" id="PTHR14338">
    <property type="entry name" value="ACTIN FILAMENT-ASSOCIATED PROTEIN 1 FAMILY MEMBER"/>
    <property type="match status" value="1"/>
</dbReference>
<dbReference type="SMART" id="SM00233">
    <property type="entry name" value="PH"/>
    <property type="match status" value="2"/>
</dbReference>
<dbReference type="InterPro" id="IPR001849">
    <property type="entry name" value="PH_domain"/>
</dbReference>
<feature type="compositionally biased region" description="Pro residues" evidence="11">
    <location>
        <begin position="60"/>
        <end position="69"/>
    </location>
</feature>
<keyword evidence="2" id="KW-0963">Cytoplasm</keyword>
<proteinExistence type="predicted"/>
<organism evidence="13 14">
    <name type="scientific">Fregetta grallaria</name>
    <name type="common">White-bellied storm-petrel</name>
    <name type="synonym">Procellaria grallaria</name>
    <dbReference type="NCBI Taxonomy" id="79628"/>
    <lineage>
        <taxon>Eukaryota</taxon>
        <taxon>Metazoa</taxon>
        <taxon>Chordata</taxon>
        <taxon>Craniata</taxon>
        <taxon>Vertebrata</taxon>
        <taxon>Euteleostomi</taxon>
        <taxon>Archelosauria</taxon>
        <taxon>Archosauria</taxon>
        <taxon>Dinosauria</taxon>
        <taxon>Saurischia</taxon>
        <taxon>Theropoda</taxon>
        <taxon>Coelurosauria</taxon>
        <taxon>Aves</taxon>
        <taxon>Neognathae</taxon>
        <taxon>Neoaves</taxon>
        <taxon>Aequornithes</taxon>
        <taxon>Procellariiformes</taxon>
        <taxon>Hydrobatidae</taxon>
        <taxon>Fregetta</taxon>
    </lineage>
</organism>
<dbReference type="GO" id="GO:0005829">
    <property type="term" value="C:cytosol"/>
    <property type="evidence" value="ECO:0007669"/>
    <property type="project" value="TreeGrafter"/>
</dbReference>
<evidence type="ECO:0000313" key="14">
    <source>
        <dbReference type="Proteomes" id="UP000563060"/>
    </source>
</evidence>
<evidence type="ECO:0000256" key="4">
    <source>
        <dbReference type="ARBA" id="ARBA00022737"/>
    </source>
</evidence>
<evidence type="ECO:0000256" key="9">
    <source>
        <dbReference type="ARBA" id="ARBA00077925"/>
    </source>
</evidence>
<keyword evidence="14" id="KW-1185">Reference proteome</keyword>
<feature type="non-terminal residue" evidence="13">
    <location>
        <position position="1"/>
    </location>
</feature>
<feature type="region of interest" description="Disordered" evidence="11">
    <location>
        <begin position="257"/>
        <end position="293"/>
    </location>
</feature>
<dbReference type="GO" id="GO:0017124">
    <property type="term" value="F:SH3 domain binding"/>
    <property type="evidence" value="ECO:0007669"/>
    <property type="project" value="TreeGrafter"/>
</dbReference>
<dbReference type="FunFam" id="2.30.29.30:FF:000020">
    <property type="entry name" value="Actin filament-associated protein 1-like 2 isoform 1"/>
    <property type="match status" value="1"/>
</dbReference>
<gene>
    <name evidence="13" type="primary">Afap1</name>
    <name evidence="13" type="ORF">FREGRA_R06907</name>
</gene>
<feature type="compositionally biased region" description="Basic and acidic residues" evidence="11">
    <location>
        <begin position="267"/>
        <end position="282"/>
    </location>
</feature>